<dbReference type="EMBL" id="LOSJ02000001">
    <property type="protein sequence ID" value="PNM63923.1"/>
    <property type="molecule type" value="Genomic_DNA"/>
</dbReference>
<gene>
    <name evidence="1" type="ORF">AL544_003030</name>
</gene>
<organism evidence="1 2">
    <name type="scientific">Vibrio mimicus</name>
    <dbReference type="NCBI Taxonomy" id="674"/>
    <lineage>
        <taxon>Bacteria</taxon>
        <taxon>Pseudomonadati</taxon>
        <taxon>Pseudomonadota</taxon>
        <taxon>Gammaproteobacteria</taxon>
        <taxon>Vibrionales</taxon>
        <taxon>Vibrionaceae</taxon>
        <taxon>Vibrio</taxon>
    </lineage>
</organism>
<protein>
    <submittedName>
        <fullName evidence="1">Uncharacterized protein</fullName>
    </submittedName>
</protein>
<name>A0A2J9VJG4_VIBMI</name>
<keyword evidence="2" id="KW-1185">Reference proteome</keyword>
<sequence length="119" mass="13861">MRVTWHSFYQSENAGEIGKEFKPHWSFKCWPLTIIVDKYNAVHENISFITDSEFIVEEGDYTLELTCWDHHSQPTLTINHTFGFTKGDCEHLYSNCVTNENNITNGTLVLSRNYLKSPQ</sequence>
<reference evidence="1" key="1">
    <citation type="submission" date="2017-12" db="EMBL/GenBank/DDBJ databases">
        <title>FDA dAtabase for Regulatory Grade micrObial Sequences (FDA-ARGOS): Supporting development and validation of Infectious Disease Dx tests.</title>
        <authorList>
            <person name="Hoffmann M."/>
            <person name="Allard M."/>
            <person name="Evans P."/>
            <person name="Brown E."/>
            <person name="Tallon L.J."/>
            <person name="Sadzewicz L."/>
            <person name="Sengamalay N."/>
            <person name="Ott S."/>
            <person name="Godinez A."/>
            <person name="Nagaraj S."/>
            <person name="Vavikolanu K."/>
            <person name="Aluvathingal J."/>
            <person name="Nadendla S."/>
            <person name="Hobson J."/>
            <person name="Sichtig H."/>
        </authorList>
    </citation>
    <scope>NUCLEOTIDE SEQUENCE [LARGE SCALE GENOMIC DNA]</scope>
    <source>
        <strain evidence="1">FDAARGOS_113</strain>
    </source>
</reference>
<evidence type="ECO:0000313" key="1">
    <source>
        <dbReference type="EMBL" id="PNM63923.1"/>
    </source>
</evidence>
<evidence type="ECO:0000313" key="2">
    <source>
        <dbReference type="Proteomes" id="UP000053748"/>
    </source>
</evidence>
<proteinExistence type="predicted"/>
<comment type="caution">
    <text evidence="1">The sequence shown here is derived from an EMBL/GenBank/DDBJ whole genome shotgun (WGS) entry which is preliminary data.</text>
</comment>
<dbReference type="Proteomes" id="UP000053748">
    <property type="component" value="Unassembled WGS sequence"/>
</dbReference>
<dbReference type="AlphaFoldDB" id="A0A2J9VJG4"/>
<accession>A0A2J9VJG4</accession>